<dbReference type="EMBL" id="CP000572">
    <property type="protein sequence ID" value="ABN89232.1"/>
    <property type="molecule type" value="Genomic_DNA"/>
</dbReference>
<dbReference type="KEGG" id="bpl:BURPS1106A_0406"/>
<reference evidence="3 4" key="1">
    <citation type="submission" date="2007-02" db="EMBL/GenBank/DDBJ databases">
        <authorList>
            <person name="DeShazer D."/>
            <person name="Woods D.E."/>
            <person name="Nierman W.C."/>
        </authorList>
    </citation>
    <scope>NUCLEOTIDE SEQUENCE [LARGE SCALE GENOMIC DNA]</scope>
    <source>
        <strain evidence="3 4">1106a</strain>
    </source>
</reference>
<accession>A3NQR8</accession>
<name>A3NQR8_BURP0</name>
<feature type="chain" id="PRO_5002656821" evidence="2">
    <location>
        <begin position="35"/>
        <end position="285"/>
    </location>
</feature>
<evidence type="ECO:0000256" key="1">
    <source>
        <dbReference type="SAM" id="MobiDB-lite"/>
    </source>
</evidence>
<dbReference type="Proteomes" id="UP000006738">
    <property type="component" value="Chromosome I"/>
</dbReference>
<gene>
    <name evidence="3" type="ordered locus">BURPS1106A_0406</name>
</gene>
<dbReference type="RefSeq" id="WP_004535562.1">
    <property type="nucleotide sequence ID" value="NC_009076.1"/>
</dbReference>
<evidence type="ECO:0000313" key="3">
    <source>
        <dbReference type="EMBL" id="ABN89232.1"/>
    </source>
</evidence>
<feature type="region of interest" description="Disordered" evidence="1">
    <location>
        <begin position="96"/>
        <end position="136"/>
    </location>
</feature>
<dbReference type="HOGENOM" id="CLU_101779_0_0_4"/>
<protein>
    <submittedName>
        <fullName evidence="3">Uncharacterized protein</fullName>
    </submittedName>
</protein>
<feature type="signal peptide" evidence="2">
    <location>
        <begin position="1"/>
        <end position="34"/>
    </location>
</feature>
<evidence type="ECO:0000313" key="4">
    <source>
        <dbReference type="Proteomes" id="UP000006738"/>
    </source>
</evidence>
<organism evidence="3 4">
    <name type="scientific">Burkholderia pseudomallei (strain 1106a)</name>
    <dbReference type="NCBI Taxonomy" id="357348"/>
    <lineage>
        <taxon>Bacteria</taxon>
        <taxon>Pseudomonadati</taxon>
        <taxon>Pseudomonadota</taxon>
        <taxon>Betaproteobacteria</taxon>
        <taxon>Burkholderiales</taxon>
        <taxon>Burkholderiaceae</taxon>
        <taxon>Burkholderia</taxon>
        <taxon>pseudomallei group</taxon>
    </lineage>
</organism>
<sequence>MAAMRTFAMKLDAVRRACAALGGAAVLAAAPALAAPPAPPAPLAPLAPDGGRAPDLDAVLLHESMTVSADGVTRTVTYRERMVRRDGHVWIERVPPSGAKRAHAGGAHAHEGLDAARTPPSRGGARPAAAAADAHAGHRHFDFDAAARHVTNDGGRIGVEYVDAAQRTVVAVPPAEYETTGFDGSWDNAFYITPPSQLKRLAAQSKPGPAPGTRWYEQTVGAPRAQGTNRVLWSDALQAPLVVEYRSADGHASRKLTLTPAPRANALPWRQLQSYTRKAYADYLD</sequence>
<proteinExistence type="predicted"/>
<keyword evidence="2" id="KW-0732">Signal</keyword>
<evidence type="ECO:0000256" key="2">
    <source>
        <dbReference type="SAM" id="SignalP"/>
    </source>
</evidence>
<dbReference type="AlphaFoldDB" id="A3NQR8"/>
<feature type="compositionally biased region" description="Low complexity" evidence="1">
    <location>
        <begin position="115"/>
        <end position="134"/>
    </location>
</feature>